<comment type="cofactor">
    <cofactor evidence="1">
        <name>Mg(2+)</name>
        <dbReference type="ChEBI" id="CHEBI:18420"/>
    </cofactor>
</comment>
<evidence type="ECO:0000313" key="8">
    <source>
        <dbReference type="EMBL" id="THE65027.1"/>
    </source>
</evidence>
<evidence type="ECO:0000256" key="4">
    <source>
        <dbReference type="ARBA" id="ARBA00022801"/>
    </source>
</evidence>
<evidence type="ECO:0000256" key="1">
    <source>
        <dbReference type="ARBA" id="ARBA00001946"/>
    </source>
</evidence>
<dbReference type="SUPFAM" id="SSF88723">
    <property type="entry name" value="PIN domain-like"/>
    <property type="match status" value="1"/>
</dbReference>
<keyword evidence="3" id="KW-0479">Metal-binding</keyword>
<evidence type="ECO:0000256" key="3">
    <source>
        <dbReference type="ARBA" id="ARBA00022723"/>
    </source>
</evidence>
<evidence type="ECO:0000256" key="5">
    <source>
        <dbReference type="ARBA" id="ARBA00022842"/>
    </source>
</evidence>
<name>A0A4V3VLB0_9EURY</name>
<dbReference type="GO" id="GO:0016787">
    <property type="term" value="F:hydrolase activity"/>
    <property type="evidence" value="ECO:0007669"/>
    <property type="project" value="UniProtKB-KW"/>
</dbReference>
<dbReference type="AlphaFoldDB" id="A0A4V3VLB0"/>
<keyword evidence="4" id="KW-0378">Hydrolase</keyword>
<dbReference type="Pfam" id="PF01850">
    <property type="entry name" value="PIN"/>
    <property type="match status" value="1"/>
</dbReference>
<evidence type="ECO:0000256" key="2">
    <source>
        <dbReference type="ARBA" id="ARBA00022722"/>
    </source>
</evidence>
<dbReference type="GO" id="GO:0046872">
    <property type="term" value="F:metal ion binding"/>
    <property type="evidence" value="ECO:0007669"/>
    <property type="project" value="UniProtKB-KW"/>
</dbReference>
<protein>
    <submittedName>
        <fullName evidence="8">Type II toxin-antitoxin system VapC family toxin</fullName>
    </submittedName>
</protein>
<evidence type="ECO:0000313" key="9">
    <source>
        <dbReference type="Proteomes" id="UP000318864"/>
    </source>
</evidence>
<keyword evidence="2" id="KW-0540">Nuclease</keyword>
<dbReference type="OrthoDB" id="147588at2157"/>
<dbReference type="EMBL" id="RBZW01000022">
    <property type="protein sequence ID" value="THE65027.1"/>
    <property type="molecule type" value="Genomic_DNA"/>
</dbReference>
<accession>A0A4V3VLB0</accession>
<dbReference type="InterPro" id="IPR050556">
    <property type="entry name" value="Type_II_TA_system_RNase"/>
</dbReference>
<dbReference type="InterPro" id="IPR029060">
    <property type="entry name" value="PIN-like_dom_sf"/>
</dbReference>
<dbReference type="PANTHER" id="PTHR33653">
    <property type="entry name" value="RIBONUCLEASE VAPC2"/>
    <property type="match status" value="1"/>
</dbReference>
<dbReference type="Gene3D" id="3.40.50.1010">
    <property type="entry name" value="5'-nuclease"/>
    <property type="match status" value="1"/>
</dbReference>
<comment type="caution">
    <text evidence="8">The sequence shown here is derived from an EMBL/GenBank/DDBJ whole genome shotgun (WGS) entry which is preliminary data.</text>
</comment>
<gene>
    <name evidence="8" type="ORF">D8Y22_09740</name>
</gene>
<sequence>MLEGVDDTVAYVESQEIPYLTSSICVYEVLAGTLGRGETDVRAERQRFGGVRTLAFNEEMALEAARLQDKLLDDGERMAVRDLVIAATARSTGDHLVVADSDFQTGVLESELDVTNLQAEQAECLGKFDADVGVLHSTTMVAQCDKTAGWSAHCPVWWTV</sequence>
<dbReference type="Proteomes" id="UP000318864">
    <property type="component" value="Unassembled WGS sequence"/>
</dbReference>
<dbReference type="PANTHER" id="PTHR33653:SF1">
    <property type="entry name" value="RIBONUCLEASE VAPC2"/>
    <property type="match status" value="1"/>
</dbReference>
<dbReference type="GO" id="GO:0004518">
    <property type="term" value="F:nuclease activity"/>
    <property type="evidence" value="ECO:0007669"/>
    <property type="project" value="UniProtKB-KW"/>
</dbReference>
<comment type="similarity">
    <text evidence="6">Belongs to the PINc/VapC protein family.</text>
</comment>
<evidence type="ECO:0000259" key="7">
    <source>
        <dbReference type="Pfam" id="PF01850"/>
    </source>
</evidence>
<feature type="domain" description="PIN" evidence="7">
    <location>
        <begin position="17"/>
        <end position="104"/>
    </location>
</feature>
<keyword evidence="9" id="KW-1185">Reference proteome</keyword>
<keyword evidence="5" id="KW-0460">Magnesium</keyword>
<proteinExistence type="inferred from homology"/>
<evidence type="ECO:0000256" key="6">
    <source>
        <dbReference type="ARBA" id="ARBA00038093"/>
    </source>
</evidence>
<reference evidence="8 9" key="1">
    <citation type="submission" date="2018-10" db="EMBL/GenBank/DDBJ databases">
        <title>Natronolimnobius sp. XQ-INN 246 isolated from Inner Mongolia Autonomous Region of China.</title>
        <authorList>
            <person name="Xue Q."/>
        </authorList>
    </citation>
    <scope>NUCLEOTIDE SEQUENCE [LARGE SCALE GENOMIC DNA]</scope>
    <source>
        <strain evidence="8 9">XQ-INN 246</strain>
    </source>
</reference>
<organism evidence="8 9">
    <name type="scientific">Salinadaptatus halalkaliphilus</name>
    <dbReference type="NCBI Taxonomy" id="2419781"/>
    <lineage>
        <taxon>Archaea</taxon>
        <taxon>Methanobacteriati</taxon>
        <taxon>Methanobacteriota</taxon>
        <taxon>Stenosarchaea group</taxon>
        <taxon>Halobacteria</taxon>
        <taxon>Halobacteriales</taxon>
        <taxon>Natrialbaceae</taxon>
        <taxon>Salinadaptatus</taxon>
    </lineage>
</organism>
<dbReference type="InterPro" id="IPR002716">
    <property type="entry name" value="PIN_dom"/>
</dbReference>